<dbReference type="InterPro" id="IPR000980">
    <property type="entry name" value="SH2"/>
</dbReference>
<dbReference type="AlphaFoldDB" id="A0A3Q2QB31"/>
<dbReference type="Proteomes" id="UP000265000">
    <property type="component" value="Unplaced"/>
</dbReference>
<evidence type="ECO:0000313" key="5">
    <source>
        <dbReference type="Proteomes" id="UP000265000"/>
    </source>
</evidence>
<reference evidence="4" key="1">
    <citation type="submission" date="2025-08" db="UniProtKB">
        <authorList>
            <consortium name="Ensembl"/>
        </authorList>
    </citation>
    <scope>IDENTIFICATION</scope>
</reference>
<dbReference type="Gene3D" id="3.30.505.10">
    <property type="entry name" value="SH2 domain"/>
    <property type="match status" value="1"/>
</dbReference>
<feature type="domain" description="SH2" evidence="3">
    <location>
        <begin position="32"/>
        <end position="70"/>
    </location>
</feature>
<reference evidence="4" key="2">
    <citation type="submission" date="2025-09" db="UniProtKB">
        <authorList>
            <consortium name="Ensembl"/>
        </authorList>
    </citation>
    <scope>IDENTIFICATION</scope>
</reference>
<dbReference type="PANTHER" id="PTHR14388">
    <property type="entry name" value="T CELL-SPECIFIC ADAPTER PROTEIN TSAD"/>
    <property type="match status" value="1"/>
</dbReference>
<dbReference type="PROSITE" id="PS50001">
    <property type="entry name" value="SH2"/>
    <property type="match status" value="1"/>
</dbReference>
<evidence type="ECO:0000256" key="1">
    <source>
        <dbReference type="ARBA" id="ARBA00022999"/>
    </source>
</evidence>
<accession>A0A3Q2QB31</accession>
<dbReference type="SUPFAM" id="SSF55550">
    <property type="entry name" value="SH2 domain"/>
    <property type="match status" value="1"/>
</dbReference>
<organism evidence="4 5">
    <name type="scientific">Fundulus heteroclitus</name>
    <name type="common">Killifish</name>
    <name type="synonym">Mummichog</name>
    <dbReference type="NCBI Taxonomy" id="8078"/>
    <lineage>
        <taxon>Eukaryota</taxon>
        <taxon>Metazoa</taxon>
        <taxon>Chordata</taxon>
        <taxon>Craniata</taxon>
        <taxon>Vertebrata</taxon>
        <taxon>Euteleostomi</taxon>
        <taxon>Actinopterygii</taxon>
        <taxon>Neopterygii</taxon>
        <taxon>Teleostei</taxon>
        <taxon>Neoteleostei</taxon>
        <taxon>Acanthomorphata</taxon>
        <taxon>Ovalentaria</taxon>
        <taxon>Atherinomorphae</taxon>
        <taxon>Cyprinodontiformes</taxon>
        <taxon>Fundulidae</taxon>
        <taxon>Fundulus</taxon>
    </lineage>
</organism>
<keyword evidence="5" id="KW-1185">Reference proteome</keyword>
<protein>
    <recommendedName>
        <fullName evidence="3">SH2 domain-containing protein</fullName>
    </recommendedName>
</protein>
<dbReference type="PRINTS" id="PR00401">
    <property type="entry name" value="SH2DOMAIN"/>
</dbReference>
<evidence type="ECO:0000259" key="3">
    <source>
        <dbReference type="PROSITE" id="PS50001"/>
    </source>
</evidence>
<dbReference type="PANTHER" id="PTHR14388:SF3">
    <property type="entry name" value="HEMATOPOIETIC SH2 DOMAIN-CONTAINING PROTEIN"/>
    <property type="match status" value="1"/>
</dbReference>
<dbReference type="GeneTree" id="ENSGT00940000182589"/>
<keyword evidence="1 2" id="KW-0727">SH2 domain</keyword>
<proteinExistence type="predicted"/>
<dbReference type="GO" id="GO:0005737">
    <property type="term" value="C:cytoplasm"/>
    <property type="evidence" value="ECO:0007669"/>
    <property type="project" value="TreeGrafter"/>
</dbReference>
<dbReference type="Ensembl" id="ENSFHET00000010497.1">
    <property type="protein sequence ID" value="ENSFHEP00000023372.1"/>
    <property type="gene ID" value="ENSFHEG00000004347.1"/>
</dbReference>
<sequence>ISEAAKRPTLPQERLRRSTLQSVLRNGSVPEWFHGIITRKTAEELLMVKPPGYFLVRVSESRVGYTLSYR</sequence>
<dbReference type="Pfam" id="PF00017">
    <property type="entry name" value="SH2"/>
    <property type="match status" value="1"/>
</dbReference>
<evidence type="ECO:0000313" key="4">
    <source>
        <dbReference type="Ensembl" id="ENSFHEP00000023372.1"/>
    </source>
</evidence>
<dbReference type="InterPro" id="IPR036860">
    <property type="entry name" value="SH2_dom_sf"/>
</dbReference>
<evidence type="ECO:0000256" key="2">
    <source>
        <dbReference type="PROSITE-ProRule" id="PRU00191"/>
    </source>
</evidence>
<name>A0A3Q2QB31_FUNHE</name>